<evidence type="ECO:0000313" key="3">
    <source>
        <dbReference type="Proteomes" id="UP000759537"/>
    </source>
</evidence>
<organism evidence="2 3">
    <name type="scientific">Russula ochroleuca</name>
    <dbReference type="NCBI Taxonomy" id="152965"/>
    <lineage>
        <taxon>Eukaryota</taxon>
        <taxon>Fungi</taxon>
        <taxon>Dikarya</taxon>
        <taxon>Basidiomycota</taxon>
        <taxon>Agaricomycotina</taxon>
        <taxon>Agaricomycetes</taxon>
        <taxon>Russulales</taxon>
        <taxon>Russulaceae</taxon>
        <taxon>Russula</taxon>
    </lineage>
</organism>
<dbReference type="Proteomes" id="UP000759537">
    <property type="component" value="Unassembled WGS sequence"/>
</dbReference>
<name>A0A9P5JTP9_9AGAM</name>
<protein>
    <submittedName>
        <fullName evidence="2">Uncharacterized protein</fullName>
    </submittedName>
</protein>
<reference evidence="2" key="2">
    <citation type="journal article" date="2020" name="Nat. Commun.">
        <title>Large-scale genome sequencing of mycorrhizal fungi provides insights into the early evolution of symbiotic traits.</title>
        <authorList>
            <person name="Miyauchi S."/>
            <person name="Kiss E."/>
            <person name="Kuo A."/>
            <person name="Drula E."/>
            <person name="Kohler A."/>
            <person name="Sanchez-Garcia M."/>
            <person name="Morin E."/>
            <person name="Andreopoulos B."/>
            <person name="Barry K.W."/>
            <person name="Bonito G."/>
            <person name="Buee M."/>
            <person name="Carver A."/>
            <person name="Chen C."/>
            <person name="Cichocki N."/>
            <person name="Clum A."/>
            <person name="Culley D."/>
            <person name="Crous P.W."/>
            <person name="Fauchery L."/>
            <person name="Girlanda M."/>
            <person name="Hayes R.D."/>
            <person name="Keri Z."/>
            <person name="LaButti K."/>
            <person name="Lipzen A."/>
            <person name="Lombard V."/>
            <person name="Magnuson J."/>
            <person name="Maillard F."/>
            <person name="Murat C."/>
            <person name="Nolan M."/>
            <person name="Ohm R.A."/>
            <person name="Pangilinan J."/>
            <person name="Pereira M.F."/>
            <person name="Perotto S."/>
            <person name="Peter M."/>
            <person name="Pfister S."/>
            <person name="Riley R."/>
            <person name="Sitrit Y."/>
            <person name="Stielow J.B."/>
            <person name="Szollosi G."/>
            <person name="Zifcakova L."/>
            <person name="Stursova M."/>
            <person name="Spatafora J.W."/>
            <person name="Tedersoo L."/>
            <person name="Vaario L.M."/>
            <person name="Yamada A."/>
            <person name="Yan M."/>
            <person name="Wang P."/>
            <person name="Xu J."/>
            <person name="Bruns T."/>
            <person name="Baldrian P."/>
            <person name="Vilgalys R."/>
            <person name="Dunand C."/>
            <person name="Henrissat B."/>
            <person name="Grigoriev I.V."/>
            <person name="Hibbett D."/>
            <person name="Nagy L.G."/>
            <person name="Martin F.M."/>
        </authorList>
    </citation>
    <scope>NUCLEOTIDE SEQUENCE</scope>
    <source>
        <strain evidence="2">Prilba</strain>
    </source>
</reference>
<sequence>IVLLIPQSTSDGHHRQTLSHAVTFEEVLEIMYDIIRCSDVCRKPNLAYKLASAASKADPITLGSAEDWKGCLEDVAQIQAKKKATVQVKIIVGEQYMASLHANLKGKKGGKGMQKGGKSKMKQAILDLDNEDDEDDEDDDKGGIMEKERKSIEELRRTLSRCQLCGPTKFCKIGKSGQHITLTFNQLRDWALALASGTHQVTLHTPPKGDLFAVFHSDRPPTTPGPSLSTMPSTPMIGTPGGMFNPYTFIPPPWFMPSGGVLPYPATPTPVPQPPSAQIDATPSSDPSNEIGVNHYPEILAFFTMLDQKHPQHNLVKCAHNFELMDFYHINEIVTISIERLCSVEFGLTSGNAQFIIKTLKAKVKHIDRTRRKSR</sequence>
<dbReference type="OrthoDB" id="2994402at2759"/>
<keyword evidence="3" id="KW-1185">Reference proteome</keyword>
<feature type="non-terminal residue" evidence="2">
    <location>
        <position position="1"/>
    </location>
</feature>
<reference evidence="2" key="1">
    <citation type="submission" date="2019-10" db="EMBL/GenBank/DDBJ databases">
        <authorList>
            <consortium name="DOE Joint Genome Institute"/>
            <person name="Kuo A."/>
            <person name="Miyauchi S."/>
            <person name="Kiss E."/>
            <person name="Drula E."/>
            <person name="Kohler A."/>
            <person name="Sanchez-Garcia M."/>
            <person name="Andreopoulos B."/>
            <person name="Barry K.W."/>
            <person name="Bonito G."/>
            <person name="Buee M."/>
            <person name="Carver A."/>
            <person name="Chen C."/>
            <person name="Cichocki N."/>
            <person name="Clum A."/>
            <person name="Culley D."/>
            <person name="Crous P.W."/>
            <person name="Fauchery L."/>
            <person name="Girlanda M."/>
            <person name="Hayes R."/>
            <person name="Keri Z."/>
            <person name="LaButti K."/>
            <person name="Lipzen A."/>
            <person name="Lombard V."/>
            <person name="Magnuson J."/>
            <person name="Maillard F."/>
            <person name="Morin E."/>
            <person name="Murat C."/>
            <person name="Nolan M."/>
            <person name="Ohm R."/>
            <person name="Pangilinan J."/>
            <person name="Pereira M."/>
            <person name="Perotto S."/>
            <person name="Peter M."/>
            <person name="Riley R."/>
            <person name="Sitrit Y."/>
            <person name="Stielow B."/>
            <person name="Szollosi G."/>
            <person name="Zifcakova L."/>
            <person name="Stursova M."/>
            <person name="Spatafora J.W."/>
            <person name="Tedersoo L."/>
            <person name="Vaario L.-M."/>
            <person name="Yamada A."/>
            <person name="Yan M."/>
            <person name="Wang P."/>
            <person name="Xu J."/>
            <person name="Bruns T."/>
            <person name="Baldrian P."/>
            <person name="Vilgalys R."/>
            <person name="Henrissat B."/>
            <person name="Grigoriev I.V."/>
            <person name="Hibbett D."/>
            <person name="Nagy L.G."/>
            <person name="Martin F.M."/>
        </authorList>
    </citation>
    <scope>NUCLEOTIDE SEQUENCE</scope>
    <source>
        <strain evidence="2">Prilba</strain>
    </source>
</reference>
<evidence type="ECO:0000313" key="2">
    <source>
        <dbReference type="EMBL" id="KAF8462875.1"/>
    </source>
</evidence>
<dbReference type="EMBL" id="WHVB01000083">
    <property type="protein sequence ID" value="KAF8462875.1"/>
    <property type="molecule type" value="Genomic_DNA"/>
</dbReference>
<feature type="non-terminal residue" evidence="2">
    <location>
        <position position="375"/>
    </location>
</feature>
<accession>A0A9P5JTP9</accession>
<proteinExistence type="predicted"/>
<dbReference type="AlphaFoldDB" id="A0A9P5JTP9"/>
<comment type="caution">
    <text evidence="2">The sequence shown here is derived from an EMBL/GenBank/DDBJ whole genome shotgun (WGS) entry which is preliminary data.</text>
</comment>
<feature type="compositionally biased region" description="Acidic residues" evidence="1">
    <location>
        <begin position="128"/>
        <end position="140"/>
    </location>
</feature>
<evidence type="ECO:0000256" key="1">
    <source>
        <dbReference type="SAM" id="MobiDB-lite"/>
    </source>
</evidence>
<gene>
    <name evidence="2" type="ORF">DFH94DRAFT_619937</name>
</gene>
<feature type="region of interest" description="Disordered" evidence="1">
    <location>
        <begin position="125"/>
        <end position="148"/>
    </location>
</feature>